<name>A0A409YR34_9AGAR</name>
<gene>
    <name evidence="8" type="ORF">CVT24_008234</name>
</gene>
<dbReference type="Pfam" id="PF04616">
    <property type="entry name" value="Glyco_hydro_43"/>
    <property type="match status" value="1"/>
</dbReference>
<dbReference type="SMART" id="SM00236">
    <property type="entry name" value="fCBD"/>
    <property type="match status" value="1"/>
</dbReference>
<dbReference type="GO" id="GO:0004553">
    <property type="term" value="F:hydrolase activity, hydrolyzing O-glycosyl compounds"/>
    <property type="evidence" value="ECO:0007669"/>
    <property type="project" value="InterPro"/>
</dbReference>
<evidence type="ECO:0000259" key="6">
    <source>
        <dbReference type="PROSITE" id="PS50181"/>
    </source>
</evidence>
<dbReference type="Pfam" id="PF17851">
    <property type="entry name" value="GH43_C2"/>
    <property type="match status" value="1"/>
</dbReference>
<feature type="region of interest" description="Disordered" evidence="5">
    <location>
        <begin position="470"/>
        <end position="492"/>
    </location>
</feature>
<dbReference type="GO" id="GO:0030248">
    <property type="term" value="F:cellulose binding"/>
    <property type="evidence" value="ECO:0007669"/>
    <property type="project" value="InterPro"/>
</dbReference>
<keyword evidence="9" id="KW-1185">Reference proteome</keyword>
<evidence type="ECO:0000259" key="7">
    <source>
        <dbReference type="PROSITE" id="PS51164"/>
    </source>
</evidence>
<dbReference type="InterPro" id="IPR000254">
    <property type="entry name" value="CBD"/>
</dbReference>
<evidence type="ECO:0000256" key="3">
    <source>
        <dbReference type="ARBA" id="ARBA00022801"/>
    </source>
</evidence>
<dbReference type="Gene3D" id="2.60.120.200">
    <property type="match status" value="1"/>
</dbReference>
<protein>
    <recommendedName>
        <fullName evidence="10">CBM1 domain-containing protein</fullName>
    </recommendedName>
</protein>
<dbReference type="InterPro" id="IPR041542">
    <property type="entry name" value="GH43_C2"/>
</dbReference>
<dbReference type="InterPro" id="IPR035971">
    <property type="entry name" value="CBD_sf"/>
</dbReference>
<dbReference type="Gene3D" id="2.115.10.20">
    <property type="entry name" value="Glycosyl hydrolase domain, family 43"/>
    <property type="match status" value="1"/>
</dbReference>
<dbReference type="CDD" id="cd09001">
    <property type="entry name" value="GH43_FsAxh1-like"/>
    <property type="match status" value="1"/>
</dbReference>
<sequence>MKLPPDIINCIIQQFGQNAPHPRAILEDSDSLWQPPIVPTSSATLKAFCLVSRNCRNTAIRYLYHTITLTAQNQQSTPPDPNNRLAQFHDILSHSLSETSVHPPVASCIRAVTLTRVISGSNAFRYQLLDPRHVDYVFRDGLVSRIFELLAMADHRITIERLRIDLAQFQASINWDALPESFRSSMEVLLRSSSLRVLSICYVMTLPLSIFQYSSIEAMHLTTQRFHANASSINWDEPMVGLPKIRYLSTGDSWSFNFVQLGCWRDALTELKACNIYLRFKMNPRLLQLSSHTLEFIRIDYINWATFDRQIQHPSNFNMFDFSNYTNLRKLVIIHAEALEFRKDEPNQEMMNIIRMLGETESCPNLHTLILRFSDITCNVEGDEECAGLVPEMIPGKPSVWDEMDSVVASSRYPALRHFHLELSANVKRSPEAGQCGGEGWTGPTTCVSGYVCTYSNPWYSQCIPGTATPTTTTTRVTTTQSPSTTSAPPANTQTYKQPIIWQDLADLDVFRVGDTYYYSASTMHYSPGAPILRSYDLVNWEYVGHSVPTLDWDSKYSLSNGARAYVKGIWASSLRYRKSNGLFYWIGCIEFSKTYVYTSANPGGPWTRHGPINNCYYDAGLLIDETTDTIYVAYGGTTISVAQLSSDGFSQVRAQTVFTSPSDIGTIEGSRMYRINNNYYIAVTQPTPGGEYILKSNSGTPWGPYSIKKFVRDVGYPVAGALGPHQGGIVDTPDGRWYYIGFVDAYPGGRIPVMLPFTWGSDGFPVATLVNGQFGQSYNYPLPARSVKSPFGTDSFSGTSLAHEWEWNHNPDTTKFSVNNGLRLQTATVTQDLYNARNTLTRRIVGPQSTATILLDYSSMRDGDRAGLVLLRHKSAWIGIKKDNGGARVVYVTGVDMNTSWVTTGTGSEGGVGGSIPATGRIWLRISADIRPGSTGNKQGLFSYSTDGNNFTRVGVLVNSMSSVLPHFPSELLGSIADWMDYADLPSLRLVSRHFSSATEHVALSRFKLNLYTLHRPDTYSASPKFHSIQLEKIEAYTRVGHTSAIHHVRHLHLPMHNLCMDLREGNTSFDHLLEIPNPETMQEQQYMNEREKKRLEFVLNLLEQLFLGPGMANIRTVTWNLECRDHIGFSSSTWSCRHMIDWVTEKLRLREPLQWLKIVLHVPVPKEIKPIPKLPHSQVIILAGRFISNADDLTLIANQFVAPSHALWVEREVIYSERMQKAFDKTGFNPEYRRLSIGPAFPAKFRVSASFRYLRAVRLEPDLDDRGGVKVPLETFWREMLQERIFIEDLDTPVLAIGQALVTYLSSYPADSPLRVLTLYNHEYNRLPEHISRLLETMFTRTLPVIAPGLEELHVSFYTRCDGWCPHALPPLLVPFHQLTSVRKLTLSVEVRKESDVYRVASKSIGTHLDDLIQTTFRGHPFLRDVRLIVIKNWLPHTYMEHSVWLSNNYISPSNFFSSLQADHPSIPFMYAESRRLQLC</sequence>
<dbReference type="STRING" id="181874.A0A409YR34"/>
<feature type="domain" description="CBM1" evidence="7">
    <location>
        <begin position="428"/>
        <end position="464"/>
    </location>
</feature>
<evidence type="ECO:0000313" key="9">
    <source>
        <dbReference type="Proteomes" id="UP000284842"/>
    </source>
</evidence>
<dbReference type="InterPro" id="IPR013320">
    <property type="entry name" value="ConA-like_dom_sf"/>
</dbReference>
<dbReference type="PROSITE" id="PS50181">
    <property type="entry name" value="FBOX"/>
    <property type="match status" value="1"/>
</dbReference>
<comment type="caution">
    <text evidence="8">The sequence shown here is derived from an EMBL/GenBank/DDBJ whole genome shotgun (WGS) entry which is preliminary data.</text>
</comment>
<comment type="similarity">
    <text evidence="1">Belongs to the glycosyl hydrolase 43 family.</text>
</comment>
<dbReference type="Pfam" id="PF00734">
    <property type="entry name" value="CBM_1"/>
    <property type="match status" value="1"/>
</dbReference>
<dbReference type="GO" id="GO:0005975">
    <property type="term" value="P:carbohydrate metabolic process"/>
    <property type="evidence" value="ECO:0007669"/>
    <property type="project" value="InterPro"/>
</dbReference>
<dbReference type="SUPFAM" id="SSF49899">
    <property type="entry name" value="Concanavalin A-like lectins/glucanases"/>
    <property type="match status" value="1"/>
</dbReference>
<keyword evidence="3" id="KW-0378">Hydrolase</keyword>
<evidence type="ECO:0000256" key="5">
    <source>
        <dbReference type="SAM" id="MobiDB-lite"/>
    </source>
</evidence>
<dbReference type="InterPro" id="IPR001810">
    <property type="entry name" value="F-box_dom"/>
</dbReference>
<accession>A0A409YR34</accession>
<evidence type="ECO:0000256" key="1">
    <source>
        <dbReference type="ARBA" id="ARBA00009865"/>
    </source>
</evidence>
<proteinExistence type="inferred from homology"/>
<dbReference type="InParanoid" id="A0A409YR34"/>
<dbReference type="SUPFAM" id="SSF75005">
    <property type="entry name" value="Arabinanase/levansucrase/invertase"/>
    <property type="match status" value="1"/>
</dbReference>
<keyword evidence="2" id="KW-0732">Signal</keyword>
<reference evidence="8 9" key="1">
    <citation type="journal article" date="2018" name="Evol. Lett.">
        <title>Horizontal gene cluster transfer increased hallucinogenic mushroom diversity.</title>
        <authorList>
            <person name="Reynolds H.T."/>
            <person name="Vijayakumar V."/>
            <person name="Gluck-Thaler E."/>
            <person name="Korotkin H.B."/>
            <person name="Matheny P.B."/>
            <person name="Slot J.C."/>
        </authorList>
    </citation>
    <scope>NUCLEOTIDE SEQUENCE [LARGE SCALE GENOMIC DNA]</scope>
    <source>
        <strain evidence="8 9">2629</strain>
    </source>
</reference>
<dbReference type="SUPFAM" id="SSF57180">
    <property type="entry name" value="Cellulose-binding domain"/>
    <property type="match status" value="1"/>
</dbReference>
<dbReference type="Pfam" id="PF00646">
    <property type="entry name" value="F-box"/>
    <property type="match status" value="1"/>
</dbReference>
<dbReference type="OrthoDB" id="2139957at2759"/>
<evidence type="ECO:0000313" key="8">
    <source>
        <dbReference type="EMBL" id="PPR05465.1"/>
    </source>
</evidence>
<dbReference type="InterPro" id="IPR023296">
    <property type="entry name" value="Glyco_hydro_beta-prop_sf"/>
</dbReference>
<evidence type="ECO:0000256" key="2">
    <source>
        <dbReference type="ARBA" id="ARBA00022729"/>
    </source>
</evidence>
<dbReference type="GO" id="GO:0005576">
    <property type="term" value="C:extracellular region"/>
    <property type="evidence" value="ECO:0007669"/>
    <property type="project" value="InterPro"/>
</dbReference>
<dbReference type="Proteomes" id="UP000284842">
    <property type="component" value="Unassembled WGS sequence"/>
</dbReference>
<dbReference type="PROSITE" id="PS00562">
    <property type="entry name" value="CBM1_1"/>
    <property type="match status" value="1"/>
</dbReference>
<dbReference type="PROSITE" id="PS51164">
    <property type="entry name" value="CBM1_2"/>
    <property type="match status" value="1"/>
</dbReference>
<dbReference type="InterPro" id="IPR051795">
    <property type="entry name" value="Glycosyl_Hydrlase_43"/>
</dbReference>
<dbReference type="EMBL" id="NHTK01000806">
    <property type="protein sequence ID" value="PPR05465.1"/>
    <property type="molecule type" value="Genomic_DNA"/>
</dbReference>
<dbReference type="PANTHER" id="PTHR42812:SF15">
    <property type="entry name" value="HYDROLASE, PUTATIVE (AFU_ORTHOLOGUE AFUA_2G00930)-RELATED"/>
    <property type="match status" value="1"/>
</dbReference>
<evidence type="ECO:0000256" key="4">
    <source>
        <dbReference type="ARBA" id="ARBA00023295"/>
    </source>
</evidence>
<organism evidence="8 9">
    <name type="scientific">Panaeolus cyanescens</name>
    <dbReference type="NCBI Taxonomy" id="181874"/>
    <lineage>
        <taxon>Eukaryota</taxon>
        <taxon>Fungi</taxon>
        <taxon>Dikarya</taxon>
        <taxon>Basidiomycota</taxon>
        <taxon>Agaricomycotina</taxon>
        <taxon>Agaricomycetes</taxon>
        <taxon>Agaricomycetidae</taxon>
        <taxon>Agaricales</taxon>
        <taxon>Agaricineae</taxon>
        <taxon>Galeropsidaceae</taxon>
        <taxon>Panaeolus</taxon>
    </lineage>
</organism>
<dbReference type="InterPro" id="IPR006710">
    <property type="entry name" value="Glyco_hydro_43"/>
</dbReference>
<feature type="domain" description="F-box" evidence="6">
    <location>
        <begin position="963"/>
        <end position="1012"/>
    </location>
</feature>
<dbReference type="PANTHER" id="PTHR42812">
    <property type="entry name" value="BETA-XYLOSIDASE"/>
    <property type="match status" value="1"/>
</dbReference>
<evidence type="ECO:0008006" key="10">
    <source>
        <dbReference type="Google" id="ProtNLM"/>
    </source>
</evidence>
<keyword evidence="4" id="KW-0326">Glycosidase</keyword>